<reference evidence="2 3" key="1">
    <citation type="submission" date="2020-08" db="EMBL/GenBank/DDBJ databases">
        <title>Genomic Encyclopedia of Type Strains, Phase III (KMG-III): the genomes of soil and plant-associated and newly described type strains.</title>
        <authorList>
            <person name="Whitman W."/>
        </authorList>
    </citation>
    <scope>NUCLEOTIDE SEQUENCE [LARGE SCALE GENOMIC DNA]</scope>
    <source>
        <strain evidence="2 3">CECT 8571</strain>
    </source>
</reference>
<dbReference type="GO" id="GO:0016810">
    <property type="term" value="F:hydrolase activity, acting on carbon-nitrogen (but not peptide) bonds"/>
    <property type="evidence" value="ECO:0007669"/>
    <property type="project" value="InterPro"/>
</dbReference>
<keyword evidence="3" id="KW-1185">Reference proteome</keyword>
<proteinExistence type="predicted"/>
<evidence type="ECO:0000313" key="2">
    <source>
        <dbReference type="EMBL" id="MBB3168278.1"/>
    </source>
</evidence>
<dbReference type="SUPFAM" id="SSF51556">
    <property type="entry name" value="Metallo-dependent hydrolases"/>
    <property type="match status" value="1"/>
</dbReference>
<dbReference type="RefSeq" id="WP_183909771.1">
    <property type="nucleotide sequence ID" value="NZ_JACHXZ010000002.1"/>
</dbReference>
<evidence type="ECO:0000313" key="3">
    <source>
        <dbReference type="Proteomes" id="UP000559987"/>
    </source>
</evidence>
<evidence type="ECO:0000259" key="1">
    <source>
        <dbReference type="Pfam" id="PF07969"/>
    </source>
</evidence>
<name>A0A839URX2_9GAMM</name>
<dbReference type="InterPro" id="IPR013108">
    <property type="entry name" value="Amidohydro_3"/>
</dbReference>
<dbReference type="PANTHER" id="PTHR22642">
    <property type="entry name" value="IMIDAZOLONEPROPIONASE"/>
    <property type="match status" value="1"/>
</dbReference>
<dbReference type="InterPro" id="IPR032466">
    <property type="entry name" value="Metal_Hydrolase"/>
</dbReference>
<dbReference type="InterPro" id="IPR011059">
    <property type="entry name" value="Metal-dep_hydrolase_composite"/>
</dbReference>
<accession>A0A839URX2</accession>
<protein>
    <recommendedName>
        <fullName evidence="1">Amidohydrolase 3 domain-containing protein</fullName>
    </recommendedName>
</protein>
<dbReference type="Gene3D" id="3.20.20.140">
    <property type="entry name" value="Metal-dependent hydrolases"/>
    <property type="match status" value="2"/>
</dbReference>
<dbReference type="Gene3D" id="3.10.310.70">
    <property type="match status" value="1"/>
</dbReference>
<feature type="domain" description="Amidohydrolase 3" evidence="1">
    <location>
        <begin position="70"/>
        <end position="687"/>
    </location>
</feature>
<dbReference type="EMBL" id="JACHXZ010000002">
    <property type="protein sequence ID" value="MBB3168278.1"/>
    <property type="molecule type" value="Genomic_DNA"/>
</dbReference>
<dbReference type="PANTHER" id="PTHR22642:SF2">
    <property type="entry name" value="PROTEIN LONG AFTER FAR-RED 3"/>
    <property type="match status" value="1"/>
</dbReference>
<dbReference type="PROSITE" id="PS51257">
    <property type="entry name" value="PROKAR_LIPOPROTEIN"/>
    <property type="match status" value="1"/>
</dbReference>
<dbReference type="Gene3D" id="2.30.40.10">
    <property type="entry name" value="Urease, subunit C, domain 1"/>
    <property type="match status" value="2"/>
</dbReference>
<dbReference type="Proteomes" id="UP000559987">
    <property type="component" value="Unassembled WGS sequence"/>
</dbReference>
<sequence>MLKRLTIFCAALLVACSGDSPKATLIINHATIYTADAKAAFAEAVAISNDRIIYVGDNAGATRHLGSQTRVINAAGKVVLPGLHDVHIHPFGLVSNSKCDLKSEPLSLAALSAIVKKCIEEAALPDGEWLTVDQWNFTKGNQPIESLPTLRAALDAASASHPIFLRGNDGHHGGANSLALASAKNKRNVTIGINKNTVKTEFAEYQQYIGLDAQGEPDGNVSEGARYLLALEGNALTGDGDPAALANKMPHINKLLNRRGITSIQDAASDIETFDVYEQYARSGQQTFRMTAALITDFARFSKGAPITESDTHKLAAKTNGKGAAHADWVTQNSLQSVNISAVIKAFRQLRERQSNPELLKADAAKIFIDGVIEGNPYSDPPALPNAAVYQPYLQPRFKQTGGRLQLDGYIDTQAPQCAGLNSAEKHPIDDRQSFYSNWGHHPEQCIESVGRLEHNADFIKKYIYALEAAGFAVHAHAIGDRAVGVALSTFAESRKSLRHSLPQTISHAQQIAPQDQRRLADNSVFLALTFAWAIPDYLYDVTVTPFIDNLSSLAAIYEPSLYAMQHYPAKSALRQGATIVAGSDAPVDTRDPRPFVNIAAAVTRSAEGRIYNPQERLSMTEALDAYTLNGAKALQQDALTGSIEVGKKADLIMIDRDIFLDAKNLDAAGISKTQVLMTVFDGAIVYQQQ</sequence>
<comment type="caution">
    <text evidence="2">The sequence shown here is derived from an EMBL/GenBank/DDBJ whole genome shotgun (WGS) entry which is preliminary data.</text>
</comment>
<dbReference type="SUPFAM" id="SSF51338">
    <property type="entry name" value="Composite domain of metallo-dependent hydrolases"/>
    <property type="match status" value="1"/>
</dbReference>
<gene>
    <name evidence="2" type="ORF">FHS30_001462</name>
</gene>
<dbReference type="Pfam" id="PF07969">
    <property type="entry name" value="Amidohydro_3"/>
    <property type="match status" value="1"/>
</dbReference>
<dbReference type="AlphaFoldDB" id="A0A839URX2"/>
<organism evidence="2 3">
    <name type="scientific">Simiduia aestuariiviva</name>
    <dbReference type="NCBI Taxonomy" id="1510459"/>
    <lineage>
        <taxon>Bacteria</taxon>
        <taxon>Pseudomonadati</taxon>
        <taxon>Pseudomonadota</taxon>
        <taxon>Gammaproteobacteria</taxon>
        <taxon>Cellvibrionales</taxon>
        <taxon>Cellvibrionaceae</taxon>
        <taxon>Simiduia</taxon>
    </lineage>
</organism>